<dbReference type="PANTHER" id="PTHR47952">
    <property type="entry name" value="TRYPTAMINE 5-HYDROXYLASE"/>
    <property type="match status" value="1"/>
</dbReference>
<evidence type="ECO:0000256" key="3">
    <source>
        <dbReference type="ARBA" id="ARBA00022617"/>
    </source>
</evidence>
<dbReference type="GO" id="GO:0005506">
    <property type="term" value="F:iron ion binding"/>
    <property type="evidence" value="ECO:0007669"/>
    <property type="project" value="InterPro"/>
</dbReference>
<keyword evidence="3 8" id="KW-0349">Heme</keyword>
<evidence type="ECO:0000256" key="1">
    <source>
        <dbReference type="ARBA" id="ARBA00001971"/>
    </source>
</evidence>
<keyword evidence="4 8" id="KW-0479">Metal-binding</keyword>
<keyword evidence="11" id="KW-1185">Reference proteome</keyword>
<dbReference type="EMBL" id="VAHF01000010">
    <property type="protein sequence ID" value="TXG52104.1"/>
    <property type="molecule type" value="Genomic_DNA"/>
</dbReference>
<proteinExistence type="inferred from homology"/>
<evidence type="ECO:0000313" key="11">
    <source>
        <dbReference type="Proteomes" id="UP000323000"/>
    </source>
</evidence>
<evidence type="ECO:0000256" key="8">
    <source>
        <dbReference type="PIRSR" id="PIRSR602401-1"/>
    </source>
</evidence>
<dbReference type="GO" id="GO:0004497">
    <property type="term" value="F:monooxygenase activity"/>
    <property type="evidence" value="ECO:0007669"/>
    <property type="project" value="UniProtKB-KW"/>
</dbReference>
<organism evidence="10 11">
    <name type="scientific">Acer yangbiense</name>
    <dbReference type="NCBI Taxonomy" id="1000413"/>
    <lineage>
        <taxon>Eukaryota</taxon>
        <taxon>Viridiplantae</taxon>
        <taxon>Streptophyta</taxon>
        <taxon>Embryophyta</taxon>
        <taxon>Tracheophyta</taxon>
        <taxon>Spermatophyta</taxon>
        <taxon>Magnoliopsida</taxon>
        <taxon>eudicotyledons</taxon>
        <taxon>Gunneridae</taxon>
        <taxon>Pentapetalae</taxon>
        <taxon>rosids</taxon>
        <taxon>malvids</taxon>
        <taxon>Sapindales</taxon>
        <taxon>Sapindaceae</taxon>
        <taxon>Hippocastanoideae</taxon>
        <taxon>Acereae</taxon>
        <taxon>Acer</taxon>
    </lineage>
</organism>
<dbReference type="PRINTS" id="PR00463">
    <property type="entry name" value="EP450I"/>
</dbReference>
<feature type="domain" description="Transposase MuDR plant" evidence="9">
    <location>
        <begin position="2"/>
        <end position="52"/>
    </location>
</feature>
<dbReference type="InterPro" id="IPR036396">
    <property type="entry name" value="Cyt_P450_sf"/>
</dbReference>
<dbReference type="Proteomes" id="UP000323000">
    <property type="component" value="Chromosome 10"/>
</dbReference>
<dbReference type="OrthoDB" id="1055148at2759"/>
<dbReference type="GO" id="GO:0020037">
    <property type="term" value="F:heme binding"/>
    <property type="evidence" value="ECO:0007669"/>
    <property type="project" value="InterPro"/>
</dbReference>
<evidence type="ECO:0000256" key="4">
    <source>
        <dbReference type="ARBA" id="ARBA00022723"/>
    </source>
</evidence>
<keyword evidence="7" id="KW-0503">Monooxygenase</keyword>
<accession>A0A5C7H547</accession>
<reference evidence="11" key="1">
    <citation type="journal article" date="2019" name="Gigascience">
        <title>De novo genome assembly of the endangered Acer yangbiense, a plant species with extremely small populations endemic to Yunnan Province, China.</title>
        <authorList>
            <person name="Yang J."/>
            <person name="Wariss H.M."/>
            <person name="Tao L."/>
            <person name="Zhang R."/>
            <person name="Yun Q."/>
            <person name="Hollingsworth P."/>
            <person name="Dao Z."/>
            <person name="Luo G."/>
            <person name="Guo H."/>
            <person name="Ma Y."/>
            <person name="Sun W."/>
        </authorList>
    </citation>
    <scope>NUCLEOTIDE SEQUENCE [LARGE SCALE GENOMIC DNA]</scope>
    <source>
        <strain evidence="11">cv. Malutang</strain>
    </source>
</reference>
<dbReference type="Pfam" id="PF03108">
    <property type="entry name" value="DBD_Tnp_Mut"/>
    <property type="match status" value="1"/>
</dbReference>
<dbReference type="GO" id="GO:0016705">
    <property type="term" value="F:oxidoreductase activity, acting on paired donors, with incorporation or reduction of molecular oxygen"/>
    <property type="evidence" value="ECO:0007669"/>
    <property type="project" value="InterPro"/>
</dbReference>
<evidence type="ECO:0000256" key="6">
    <source>
        <dbReference type="ARBA" id="ARBA00023004"/>
    </source>
</evidence>
<protein>
    <recommendedName>
        <fullName evidence="9">Transposase MuDR plant domain-containing protein</fullName>
    </recommendedName>
</protein>
<feature type="binding site" description="axial binding residue" evidence="8">
    <location>
        <position position="282"/>
    </location>
    <ligand>
        <name>heme</name>
        <dbReference type="ChEBI" id="CHEBI:30413"/>
    </ligand>
    <ligandPart>
        <name>Fe</name>
        <dbReference type="ChEBI" id="CHEBI:18248"/>
    </ligandPart>
</feature>
<dbReference type="PANTHER" id="PTHR47952:SF3">
    <property type="entry name" value="CYTOCHROME P450 71B3-LIKE"/>
    <property type="match status" value="1"/>
</dbReference>
<evidence type="ECO:0000313" key="10">
    <source>
        <dbReference type="EMBL" id="TXG52104.1"/>
    </source>
</evidence>
<dbReference type="Gene3D" id="1.10.630.10">
    <property type="entry name" value="Cytochrome P450"/>
    <property type="match status" value="1"/>
</dbReference>
<keyword evidence="5" id="KW-0560">Oxidoreductase</keyword>
<dbReference type="InterPro" id="IPR004332">
    <property type="entry name" value="Transposase_MuDR"/>
</dbReference>
<dbReference type="InterPro" id="IPR002401">
    <property type="entry name" value="Cyt_P450_E_grp-I"/>
</dbReference>
<evidence type="ECO:0000256" key="2">
    <source>
        <dbReference type="ARBA" id="ARBA00010617"/>
    </source>
</evidence>
<dbReference type="FunFam" id="1.10.630.10:FF:000126">
    <property type="entry name" value="Predicted protein"/>
    <property type="match status" value="1"/>
</dbReference>
<dbReference type="PRINTS" id="PR00385">
    <property type="entry name" value="P450"/>
</dbReference>
<comment type="caution">
    <text evidence="10">The sequence shown here is derived from an EMBL/GenBank/DDBJ whole genome shotgun (WGS) entry which is preliminary data.</text>
</comment>
<dbReference type="Pfam" id="PF00067">
    <property type="entry name" value="p450"/>
    <property type="match status" value="1"/>
</dbReference>
<name>A0A5C7H547_9ROSI</name>
<comment type="similarity">
    <text evidence="2">Belongs to the cytochrome P450 family.</text>
</comment>
<evidence type="ECO:0000259" key="9">
    <source>
        <dbReference type="Pfam" id="PF03108"/>
    </source>
</evidence>
<gene>
    <name evidence="10" type="ORF">EZV62_021273</name>
</gene>
<keyword evidence="6 8" id="KW-0408">Iron</keyword>
<dbReference type="AlphaFoldDB" id="A0A5C7H547"/>
<evidence type="ECO:0000256" key="5">
    <source>
        <dbReference type="ARBA" id="ARBA00023002"/>
    </source>
</evidence>
<dbReference type="InterPro" id="IPR001128">
    <property type="entry name" value="Cyt_P450"/>
</dbReference>
<sequence>MFESKKCLKRALQSYALNEDFEIRVTRSSTTRYEAGCKDPKCKFQICAVKMEVACSPPSTAALLLFIVVAPPERVCSSAVCIIGATGFLHGQFLFRFHGRRWSLSSRSSSGLSSRTPLVSSRSPLVTGLFTVGTGLFTDIFAGGTDTSAASVIWAMTYLMKHPRVMKKAQEEIRDLTGKKGFVDEDDIQRLSYLEAVVKETMRLQPVVPLLVPRETIDKCVLDGYEIPPKMIVFVNVWAIGRDPEAWENPDEFYLERFIGSSIDLRGQNFELIPFGAGRSSCPGILMGIATVKLALANLLYKYDWKMPNGMKKEDLDLDALPGLIMHKKNALCLVPKNYM</sequence>
<comment type="cofactor">
    <cofactor evidence="1 8">
        <name>heme</name>
        <dbReference type="ChEBI" id="CHEBI:30413"/>
    </cofactor>
</comment>
<evidence type="ECO:0000256" key="7">
    <source>
        <dbReference type="ARBA" id="ARBA00023033"/>
    </source>
</evidence>
<dbReference type="SUPFAM" id="SSF48264">
    <property type="entry name" value="Cytochrome P450"/>
    <property type="match status" value="1"/>
</dbReference>